<comment type="caution">
    <text evidence="2">The sequence shown here is derived from an EMBL/GenBank/DDBJ whole genome shotgun (WGS) entry which is preliminary data.</text>
</comment>
<dbReference type="Proteomes" id="UP000037558">
    <property type="component" value="Unassembled WGS sequence"/>
</dbReference>
<evidence type="ECO:0000256" key="1">
    <source>
        <dbReference type="SAM" id="Phobius"/>
    </source>
</evidence>
<name>A0A0M0LBP8_9BACI</name>
<dbReference type="EMBL" id="LILC01000005">
    <property type="protein sequence ID" value="KOO48500.1"/>
    <property type="molecule type" value="Genomic_DNA"/>
</dbReference>
<keyword evidence="1" id="KW-0472">Membrane</keyword>
<dbReference type="STRING" id="284581.AMD01_04540"/>
<organism evidence="2 3">
    <name type="scientific">Priestia koreensis</name>
    <dbReference type="NCBI Taxonomy" id="284581"/>
    <lineage>
        <taxon>Bacteria</taxon>
        <taxon>Bacillati</taxon>
        <taxon>Bacillota</taxon>
        <taxon>Bacilli</taxon>
        <taxon>Bacillales</taxon>
        <taxon>Bacillaceae</taxon>
        <taxon>Priestia</taxon>
    </lineage>
</organism>
<accession>A0A0M0LBP8</accession>
<proteinExistence type="predicted"/>
<sequence length="80" mass="8854">MAPYKPRNGITKMCKRMAKVKFVISVILFIAGLFVSASSSMNYFFIGSFGFLCASMTIFVLGTFIGLLDDTTEKSSTKIY</sequence>
<gene>
    <name evidence="2" type="ORF">AMD01_04540</name>
</gene>
<keyword evidence="1" id="KW-1133">Transmembrane helix</keyword>
<dbReference type="PATRIC" id="fig|284581.3.peg.162"/>
<feature type="transmembrane region" description="Helical" evidence="1">
    <location>
        <begin position="43"/>
        <end position="68"/>
    </location>
</feature>
<reference evidence="3" key="1">
    <citation type="submission" date="2015-08" db="EMBL/GenBank/DDBJ databases">
        <title>Fjat-14210 dsm16467.</title>
        <authorList>
            <person name="Liu B."/>
            <person name="Wang J."/>
            <person name="Zhu Y."/>
            <person name="Liu G."/>
            <person name="Chen Q."/>
            <person name="Chen Z."/>
            <person name="Lan J."/>
            <person name="Che J."/>
            <person name="Ge C."/>
            <person name="Shi H."/>
            <person name="Pan Z."/>
            <person name="Liu X."/>
        </authorList>
    </citation>
    <scope>NUCLEOTIDE SEQUENCE [LARGE SCALE GENOMIC DNA]</scope>
    <source>
        <strain evidence="3">DSM 16467</strain>
    </source>
</reference>
<evidence type="ECO:0000313" key="3">
    <source>
        <dbReference type="Proteomes" id="UP000037558"/>
    </source>
</evidence>
<dbReference type="RefSeq" id="WP_053400221.1">
    <property type="nucleotide sequence ID" value="NZ_CP061868.1"/>
</dbReference>
<dbReference type="AlphaFoldDB" id="A0A0M0LBP8"/>
<protein>
    <submittedName>
        <fullName evidence="2">Uncharacterized protein</fullName>
    </submittedName>
</protein>
<evidence type="ECO:0000313" key="2">
    <source>
        <dbReference type="EMBL" id="KOO48500.1"/>
    </source>
</evidence>
<feature type="transmembrane region" description="Helical" evidence="1">
    <location>
        <begin position="20"/>
        <end position="37"/>
    </location>
</feature>
<keyword evidence="3" id="KW-1185">Reference proteome</keyword>
<keyword evidence="1" id="KW-0812">Transmembrane</keyword>